<sequence>MFNLIWCWLLVLICFRTSHSIDIGADTIERLKKGEWVVYPHDDYEERMVKIVNSSSILGNKNFSYEDAERYCTNEDGHLVTVGSKKDSEYLAGHLNSFKYET</sequence>
<reference evidence="2 3" key="1">
    <citation type="submission" date="2015-09" db="EMBL/GenBank/DDBJ databases">
        <title>Draft genome of the parasitic nematode Teladorsagia circumcincta isolate WARC Sus (inbred).</title>
        <authorList>
            <person name="Mitreva M."/>
        </authorList>
    </citation>
    <scope>NUCLEOTIDE SEQUENCE [LARGE SCALE GENOMIC DNA]</scope>
    <source>
        <strain evidence="2 3">S</strain>
    </source>
</reference>
<dbReference type="EMBL" id="KZ347224">
    <property type="protein sequence ID" value="PIO68170.1"/>
    <property type="molecule type" value="Genomic_DNA"/>
</dbReference>
<organism evidence="2 3">
    <name type="scientific">Teladorsagia circumcincta</name>
    <name type="common">Brown stomach worm</name>
    <name type="synonym">Ostertagia circumcincta</name>
    <dbReference type="NCBI Taxonomy" id="45464"/>
    <lineage>
        <taxon>Eukaryota</taxon>
        <taxon>Metazoa</taxon>
        <taxon>Ecdysozoa</taxon>
        <taxon>Nematoda</taxon>
        <taxon>Chromadorea</taxon>
        <taxon>Rhabditida</taxon>
        <taxon>Rhabditina</taxon>
        <taxon>Rhabditomorpha</taxon>
        <taxon>Strongyloidea</taxon>
        <taxon>Trichostrongylidae</taxon>
        <taxon>Teladorsagia</taxon>
    </lineage>
</organism>
<evidence type="ECO:0000313" key="2">
    <source>
        <dbReference type="EMBL" id="PIO68170.1"/>
    </source>
</evidence>
<dbReference type="SUPFAM" id="SSF56436">
    <property type="entry name" value="C-type lectin-like"/>
    <property type="match status" value="1"/>
</dbReference>
<gene>
    <name evidence="2" type="ORF">TELCIR_10056</name>
</gene>
<accession>A0A2G9UFA5</accession>
<feature type="signal peptide" evidence="1">
    <location>
        <begin position="1"/>
        <end position="20"/>
    </location>
</feature>
<protein>
    <recommendedName>
        <fullName evidence="4">C-type lectin domain-containing protein</fullName>
    </recommendedName>
</protein>
<evidence type="ECO:0000313" key="3">
    <source>
        <dbReference type="Proteomes" id="UP000230423"/>
    </source>
</evidence>
<dbReference type="InterPro" id="IPR016187">
    <property type="entry name" value="CTDL_fold"/>
</dbReference>
<evidence type="ECO:0008006" key="4">
    <source>
        <dbReference type="Google" id="ProtNLM"/>
    </source>
</evidence>
<evidence type="ECO:0000256" key="1">
    <source>
        <dbReference type="SAM" id="SignalP"/>
    </source>
</evidence>
<dbReference type="Proteomes" id="UP000230423">
    <property type="component" value="Unassembled WGS sequence"/>
</dbReference>
<dbReference type="Gene3D" id="3.10.100.10">
    <property type="entry name" value="Mannose-Binding Protein A, subunit A"/>
    <property type="match status" value="1"/>
</dbReference>
<dbReference type="CDD" id="cd00037">
    <property type="entry name" value="CLECT"/>
    <property type="match status" value="1"/>
</dbReference>
<keyword evidence="3" id="KW-1185">Reference proteome</keyword>
<dbReference type="InterPro" id="IPR016186">
    <property type="entry name" value="C-type_lectin-like/link_sf"/>
</dbReference>
<proteinExistence type="predicted"/>
<keyword evidence="1" id="KW-0732">Signal</keyword>
<dbReference type="AlphaFoldDB" id="A0A2G9UFA5"/>
<feature type="chain" id="PRO_5013762422" description="C-type lectin domain-containing protein" evidence="1">
    <location>
        <begin position="21"/>
        <end position="102"/>
    </location>
</feature>
<name>A0A2G9UFA5_TELCI</name>